<evidence type="ECO:0000313" key="2">
    <source>
        <dbReference type="Proteomes" id="UP000000600"/>
    </source>
</evidence>
<dbReference type="KEGG" id="ptm:GSPATT00038845001"/>
<dbReference type="EMBL" id="CT868142">
    <property type="protein sequence ID" value="CAK73189.1"/>
    <property type="molecule type" value="Genomic_DNA"/>
</dbReference>
<accession>A0CQX2</accession>
<dbReference type="HOGENOM" id="CLU_893110_0_0_1"/>
<organism evidence="1 2">
    <name type="scientific">Paramecium tetraurelia</name>
    <dbReference type="NCBI Taxonomy" id="5888"/>
    <lineage>
        <taxon>Eukaryota</taxon>
        <taxon>Sar</taxon>
        <taxon>Alveolata</taxon>
        <taxon>Ciliophora</taxon>
        <taxon>Intramacronucleata</taxon>
        <taxon>Oligohymenophorea</taxon>
        <taxon>Peniculida</taxon>
        <taxon>Parameciidae</taxon>
        <taxon>Paramecium</taxon>
    </lineage>
</organism>
<dbReference type="AlphaFoldDB" id="A0CQX2"/>
<dbReference type="GeneID" id="5026374"/>
<gene>
    <name evidence="1" type="ORF">GSPATT00038845001</name>
</gene>
<feature type="non-terminal residue" evidence="1">
    <location>
        <position position="1"/>
    </location>
</feature>
<keyword evidence="2" id="KW-1185">Reference proteome</keyword>
<name>A0CQX2_PARTE</name>
<proteinExistence type="predicted"/>
<dbReference type="Proteomes" id="UP000000600">
    <property type="component" value="Unassembled WGS sequence"/>
</dbReference>
<dbReference type="RefSeq" id="XP_001440586.1">
    <property type="nucleotide sequence ID" value="XM_001440549.1"/>
</dbReference>
<sequence>PWTENENEDDGYYRTLPRYQTNILPLISHENWLRLEDYTRLQIYQQINEWSNSTEQGLYVLLSNPKDQEVMQEIAERMIYSKNLPNSPDLISLILDYSLRQEIKEYQFSYIQELFISLFQRSEQLAFKHLSQMKLQKSQVYILYGMVLKKNQSSKSLNQLLHYCENNSIVLDNQIYQTPLKCPEGLENYYKALSKPYYIVFTLSQYQEFYKQIPLTMEQKTKHLQLFLENGLHEKLQFILRQGDFSFETYSTAYFQMVKSFLEEELSIKFDNQDTDGDKVKQMDENGNQTVKIILINIYFLILNLTNQNSNS</sequence>
<reference evidence="1 2" key="1">
    <citation type="journal article" date="2006" name="Nature">
        <title>Global trends of whole-genome duplications revealed by the ciliate Paramecium tetraurelia.</title>
        <authorList>
            <consortium name="Genoscope"/>
            <person name="Aury J.-M."/>
            <person name="Jaillon O."/>
            <person name="Duret L."/>
            <person name="Noel B."/>
            <person name="Jubin C."/>
            <person name="Porcel B.M."/>
            <person name="Segurens B."/>
            <person name="Daubin V."/>
            <person name="Anthouard V."/>
            <person name="Aiach N."/>
            <person name="Arnaiz O."/>
            <person name="Billaut A."/>
            <person name="Beisson J."/>
            <person name="Blanc I."/>
            <person name="Bouhouche K."/>
            <person name="Camara F."/>
            <person name="Duharcourt S."/>
            <person name="Guigo R."/>
            <person name="Gogendeau D."/>
            <person name="Katinka M."/>
            <person name="Keller A.-M."/>
            <person name="Kissmehl R."/>
            <person name="Klotz C."/>
            <person name="Koll F."/>
            <person name="Le Moue A."/>
            <person name="Lepere C."/>
            <person name="Malinsky S."/>
            <person name="Nowacki M."/>
            <person name="Nowak J.K."/>
            <person name="Plattner H."/>
            <person name="Poulain J."/>
            <person name="Ruiz F."/>
            <person name="Serrano V."/>
            <person name="Zagulski M."/>
            <person name="Dessen P."/>
            <person name="Betermier M."/>
            <person name="Weissenbach J."/>
            <person name="Scarpelli C."/>
            <person name="Schachter V."/>
            <person name="Sperling L."/>
            <person name="Meyer E."/>
            <person name="Cohen J."/>
            <person name="Wincker P."/>
        </authorList>
    </citation>
    <scope>NUCLEOTIDE SEQUENCE [LARGE SCALE GENOMIC DNA]</scope>
    <source>
        <strain evidence="1 2">Stock d4-2</strain>
    </source>
</reference>
<protein>
    <submittedName>
        <fullName evidence="1">Uncharacterized protein</fullName>
    </submittedName>
</protein>
<dbReference type="InParanoid" id="A0CQX2"/>
<evidence type="ECO:0000313" key="1">
    <source>
        <dbReference type="EMBL" id="CAK73189.1"/>
    </source>
</evidence>